<protein>
    <submittedName>
        <fullName evidence="1">Uncharacterized protein</fullName>
    </submittedName>
</protein>
<reference evidence="1" key="1">
    <citation type="journal article" date="2014" name="Front. Microbiol.">
        <title>High frequency of phylogenetically diverse reductive dehalogenase-homologous genes in deep subseafloor sedimentary metagenomes.</title>
        <authorList>
            <person name="Kawai M."/>
            <person name="Futagami T."/>
            <person name="Toyoda A."/>
            <person name="Takaki Y."/>
            <person name="Nishi S."/>
            <person name="Hori S."/>
            <person name="Arai W."/>
            <person name="Tsubouchi T."/>
            <person name="Morono Y."/>
            <person name="Uchiyama I."/>
            <person name="Ito T."/>
            <person name="Fujiyama A."/>
            <person name="Inagaki F."/>
            <person name="Takami H."/>
        </authorList>
    </citation>
    <scope>NUCLEOTIDE SEQUENCE</scope>
    <source>
        <strain evidence="1">Expedition CK06-06</strain>
    </source>
</reference>
<dbReference type="AlphaFoldDB" id="X1UM90"/>
<organism evidence="1">
    <name type="scientific">marine sediment metagenome</name>
    <dbReference type="NCBI Taxonomy" id="412755"/>
    <lineage>
        <taxon>unclassified sequences</taxon>
        <taxon>metagenomes</taxon>
        <taxon>ecological metagenomes</taxon>
    </lineage>
</organism>
<evidence type="ECO:0000313" key="1">
    <source>
        <dbReference type="EMBL" id="GAJ18588.1"/>
    </source>
</evidence>
<accession>X1UM90</accession>
<dbReference type="EMBL" id="BARW01037850">
    <property type="protein sequence ID" value="GAJ18588.1"/>
    <property type="molecule type" value="Genomic_DNA"/>
</dbReference>
<feature type="non-terminal residue" evidence="1">
    <location>
        <position position="44"/>
    </location>
</feature>
<name>X1UM90_9ZZZZ</name>
<gene>
    <name evidence="1" type="ORF">S12H4_58311</name>
</gene>
<proteinExistence type="predicted"/>
<comment type="caution">
    <text evidence="1">The sequence shown here is derived from an EMBL/GenBank/DDBJ whole genome shotgun (WGS) entry which is preliminary data.</text>
</comment>
<sequence length="44" mass="4925">MRTGNNTTYSIEDIALSAFSVFFTQSPSFLAYQTSMQQNKGNNN</sequence>